<organism evidence="2 3">
    <name type="scientific">Paenibacillus eucommiae</name>
    <dbReference type="NCBI Taxonomy" id="1355755"/>
    <lineage>
        <taxon>Bacteria</taxon>
        <taxon>Bacillati</taxon>
        <taxon>Bacillota</taxon>
        <taxon>Bacilli</taxon>
        <taxon>Bacillales</taxon>
        <taxon>Paenibacillaceae</taxon>
        <taxon>Paenibacillus</taxon>
    </lineage>
</organism>
<reference evidence="2 3" key="1">
    <citation type="submission" date="2021-03" db="EMBL/GenBank/DDBJ databases">
        <title>Genomic Encyclopedia of Type Strains, Phase IV (KMG-IV): sequencing the most valuable type-strain genomes for metagenomic binning, comparative biology and taxonomic classification.</title>
        <authorList>
            <person name="Goeker M."/>
        </authorList>
    </citation>
    <scope>NUCLEOTIDE SEQUENCE [LARGE SCALE GENOMIC DNA]</scope>
    <source>
        <strain evidence="2 3">DSM 26048</strain>
    </source>
</reference>
<evidence type="ECO:0000313" key="3">
    <source>
        <dbReference type="Proteomes" id="UP001519287"/>
    </source>
</evidence>
<dbReference type="EMBL" id="JAGGLB010000027">
    <property type="protein sequence ID" value="MBP1994694.1"/>
    <property type="molecule type" value="Genomic_DNA"/>
</dbReference>
<evidence type="ECO:0000256" key="1">
    <source>
        <dbReference type="SAM" id="MobiDB-lite"/>
    </source>
</evidence>
<dbReference type="RefSeq" id="WP_209976525.1">
    <property type="nucleotide sequence ID" value="NZ_JAGGLB010000027.1"/>
</dbReference>
<gene>
    <name evidence="2" type="ORF">J2Z66_006333</name>
</gene>
<name>A0ABS4J7E3_9BACL</name>
<protein>
    <submittedName>
        <fullName evidence="2">Uncharacterized protein</fullName>
    </submittedName>
</protein>
<sequence length="81" mass="9332">MLQRRVTMDHADGSFRHHSDSTSDLTEVIRLFLNDWGLQKLPDWAGWPIGVSKIVDSLIIPSFPNPGMLHSRFQERKYPAN</sequence>
<comment type="caution">
    <text evidence="2">The sequence shown here is derived from an EMBL/GenBank/DDBJ whole genome shotgun (WGS) entry which is preliminary data.</text>
</comment>
<feature type="compositionally biased region" description="Basic and acidic residues" evidence="1">
    <location>
        <begin position="1"/>
        <end position="21"/>
    </location>
</feature>
<accession>A0ABS4J7E3</accession>
<dbReference type="Proteomes" id="UP001519287">
    <property type="component" value="Unassembled WGS sequence"/>
</dbReference>
<keyword evidence="3" id="KW-1185">Reference proteome</keyword>
<evidence type="ECO:0000313" key="2">
    <source>
        <dbReference type="EMBL" id="MBP1994694.1"/>
    </source>
</evidence>
<feature type="region of interest" description="Disordered" evidence="1">
    <location>
        <begin position="1"/>
        <end position="22"/>
    </location>
</feature>
<proteinExistence type="predicted"/>